<organism evidence="1 2">
    <name type="scientific">Psychrosphaera ytuae</name>
    <dbReference type="NCBI Taxonomy" id="2820710"/>
    <lineage>
        <taxon>Bacteria</taxon>
        <taxon>Pseudomonadati</taxon>
        <taxon>Pseudomonadota</taxon>
        <taxon>Gammaproteobacteria</taxon>
        <taxon>Alteromonadales</taxon>
        <taxon>Pseudoalteromonadaceae</taxon>
        <taxon>Psychrosphaera</taxon>
    </lineage>
</organism>
<dbReference type="Proteomes" id="UP000682739">
    <property type="component" value="Chromosome"/>
</dbReference>
<sequence>MEYIDGYLLAVSQDKKDEYIEFASKLVPAFKKYGATQVMECWGDDVPDGKLTSFPMAVKAEEGEAVVFSWIVWPDKDTRMAAWPKIEADESLAGLFEDMPFDGKRLIFGGFSVVIKE</sequence>
<name>A0A975DDQ1_9GAMM</name>
<gene>
    <name evidence="1" type="ORF">J1N51_03025</name>
</gene>
<keyword evidence="2" id="KW-1185">Reference proteome</keyword>
<dbReference type="Gene3D" id="3.30.70.100">
    <property type="match status" value="1"/>
</dbReference>
<evidence type="ECO:0000313" key="2">
    <source>
        <dbReference type="Proteomes" id="UP000682739"/>
    </source>
</evidence>
<dbReference type="PIRSF" id="PIRSF007028">
    <property type="entry name" value="UCP007028"/>
    <property type="match status" value="1"/>
</dbReference>
<dbReference type="SUPFAM" id="SSF54909">
    <property type="entry name" value="Dimeric alpha+beta barrel"/>
    <property type="match status" value="1"/>
</dbReference>
<dbReference type="Pfam" id="PF07237">
    <property type="entry name" value="DUF1428"/>
    <property type="match status" value="1"/>
</dbReference>
<dbReference type="InterPro" id="IPR009874">
    <property type="entry name" value="DUF1428"/>
</dbReference>
<dbReference type="InterPro" id="IPR011008">
    <property type="entry name" value="Dimeric_a/b-barrel"/>
</dbReference>
<accession>A0A975DDQ1</accession>
<dbReference type="AlphaFoldDB" id="A0A975DDQ1"/>
<proteinExistence type="predicted"/>
<dbReference type="RefSeq" id="WP_208832520.1">
    <property type="nucleotide sequence ID" value="NZ_CP072110.1"/>
</dbReference>
<protein>
    <submittedName>
        <fullName evidence="1">DUF1428 domain-containing protein</fullName>
    </submittedName>
</protein>
<dbReference type="EMBL" id="CP072110">
    <property type="protein sequence ID" value="QTH64466.1"/>
    <property type="molecule type" value="Genomic_DNA"/>
</dbReference>
<evidence type="ECO:0000313" key="1">
    <source>
        <dbReference type="EMBL" id="QTH64466.1"/>
    </source>
</evidence>
<dbReference type="KEGG" id="psym:J1N51_03025"/>
<reference evidence="1" key="1">
    <citation type="submission" date="2021-03" db="EMBL/GenBank/DDBJ databases">
        <title>Description of Psychrosphaera ytuae sp. nov. isolated from deep sea sediment of South China Sea.</title>
        <authorList>
            <person name="Zhang J."/>
            <person name="Xu X.-D."/>
        </authorList>
    </citation>
    <scope>NUCLEOTIDE SEQUENCE</scope>
    <source>
        <strain evidence="1">MTZ26</strain>
    </source>
</reference>